<dbReference type="Proteomes" id="UP000251800">
    <property type="component" value="Unassembled WGS sequence"/>
</dbReference>
<dbReference type="SUPFAM" id="SSF48600">
    <property type="entry name" value="Chorismate mutase II"/>
    <property type="match status" value="1"/>
</dbReference>
<organism evidence="24 25">
    <name type="scientific">Abyssibacter profundi</name>
    <dbReference type="NCBI Taxonomy" id="2182787"/>
    <lineage>
        <taxon>Bacteria</taxon>
        <taxon>Pseudomonadati</taxon>
        <taxon>Pseudomonadota</taxon>
        <taxon>Gammaproteobacteria</taxon>
        <taxon>Chromatiales</taxon>
        <taxon>Oceanococcaceae</taxon>
        <taxon>Abyssibacter</taxon>
    </lineage>
</organism>
<dbReference type="SUPFAM" id="SSF53850">
    <property type="entry name" value="Periplasmic binding protein-like II"/>
    <property type="match status" value="1"/>
</dbReference>
<evidence type="ECO:0000256" key="9">
    <source>
        <dbReference type="ARBA" id="ARBA00022490"/>
    </source>
</evidence>
<evidence type="ECO:0000256" key="17">
    <source>
        <dbReference type="ARBA" id="ARBA00031520"/>
    </source>
</evidence>
<gene>
    <name evidence="24" type="ORF">DEH80_04845</name>
</gene>
<dbReference type="PANTHER" id="PTHR21022">
    <property type="entry name" value="PREPHENATE DEHYDRATASE P PROTEIN"/>
    <property type="match status" value="1"/>
</dbReference>
<dbReference type="FunFam" id="3.40.190.10:FF:000034">
    <property type="entry name" value="Chorismate mutase/prephenate dehydratase"/>
    <property type="match status" value="1"/>
</dbReference>
<dbReference type="InterPro" id="IPR002912">
    <property type="entry name" value="ACT_dom"/>
</dbReference>
<feature type="domain" description="ACT" evidence="23">
    <location>
        <begin position="286"/>
        <end position="363"/>
    </location>
</feature>
<feature type="domain" description="Chorismate mutase" evidence="21">
    <location>
        <begin position="2"/>
        <end position="94"/>
    </location>
</feature>
<protein>
    <recommendedName>
        <fullName evidence="8">Bifunctional chorismate mutase/prephenate dehydratase</fullName>
        <ecNumber evidence="7">4.2.1.51</ecNumber>
        <ecNumber evidence="6">5.4.99.5</ecNumber>
    </recommendedName>
    <alternativeName>
        <fullName evidence="17">Chorismate mutase-prephenate dehydratase</fullName>
    </alternativeName>
    <alternativeName>
        <fullName evidence="16">p-protein</fullName>
    </alternativeName>
</protein>
<feature type="site" description="Essential for prephenate dehydratase activity" evidence="19">
    <location>
        <position position="264"/>
    </location>
</feature>
<dbReference type="SUPFAM" id="SSF55021">
    <property type="entry name" value="ACT-like"/>
    <property type="match status" value="1"/>
</dbReference>
<dbReference type="Gene3D" id="1.20.59.10">
    <property type="entry name" value="Chorismate mutase"/>
    <property type="match status" value="1"/>
</dbReference>
<dbReference type="PROSITE" id="PS51671">
    <property type="entry name" value="ACT"/>
    <property type="match status" value="1"/>
</dbReference>
<evidence type="ECO:0000259" key="21">
    <source>
        <dbReference type="PROSITE" id="PS51168"/>
    </source>
</evidence>
<evidence type="ECO:0000256" key="14">
    <source>
        <dbReference type="ARBA" id="ARBA00023239"/>
    </source>
</evidence>
<evidence type="ECO:0000259" key="23">
    <source>
        <dbReference type="PROSITE" id="PS51671"/>
    </source>
</evidence>
<dbReference type="GO" id="GO:0004106">
    <property type="term" value="F:chorismate mutase activity"/>
    <property type="evidence" value="ECO:0007669"/>
    <property type="project" value="UniProtKB-EC"/>
</dbReference>
<dbReference type="PANTHER" id="PTHR21022:SF19">
    <property type="entry name" value="PREPHENATE DEHYDRATASE-RELATED"/>
    <property type="match status" value="1"/>
</dbReference>
<dbReference type="GO" id="GO:0004664">
    <property type="term" value="F:prephenate dehydratase activity"/>
    <property type="evidence" value="ECO:0007669"/>
    <property type="project" value="UniProtKB-EC"/>
</dbReference>
<evidence type="ECO:0000256" key="2">
    <source>
        <dbReference type="ARBA" id="ARBA00002364"/>
    </source>
</evidence>
<dbReference type="PROSITE" id="PS51168">
    <property type="entry name" value="CHORISMATE_MUT_2"/>
    <property type="match status" value="1"/>
</dbReference>
<dbReference type="GO" id="GO:0046417">
    <property type="term" value="P:chorismate metabolic process"/>
    <property type="evidence" value="ECO:0007669"/>
    <property type="project" value="InterPro"/>
</dbReference>
<evidence type="ECO:0000259" key="22">
    <source>
        <dbReference type="PROSITE" id="PS51171"/>
    </source>
</evidence>
<dbReference type="OrthoDB" id="9802281at2"/>
<dbReference type="FunFam" id="3.40.190.10:FF:000029">
    <property type="entry name" value="Chorismate mutase/Prephenate dehydratase"/>
    <property type="match status" value="1"/>
</dbReference>
<evidence type="ECO:0000256" key="8">
    <source>
        <dbReference type="ARBA" id="ARBA00014401"/>
    </source>
</evidence>
<evidence type="ECO:0000256" key="10">
    <source>
        <dbReference type="ARBA" id="ARBA00022605"/>
    </source>
</evidence>
<feature type="coiled-coil region" evidence="20">
    <location>
        <begin position="1"/>
        <end position="35"/>
    </location>
</feature>
<keyword evidence="12" id="KW-0584">Phenylalanine biosynthesis</keyword>
<evidence type="ECO:0000313" key="24">
    <source>
        <dbReference type="EMBL" id="PWN56760.1"/>
    </source>
</evidence>
<dbReference type="Gene3D" id="3.30.70.260">
    <property type="match status" value="1"/>
</dbReference>
<keyword evidence="15" id="KW-0511">Multifunctional enzyme</keyword>
<dbReference type="Pfam" id="PF01842">
    <property type="entry name" value="ACT"/>
    <property type="match status" value="1"/>
</dbReference>
<comment type="caution">
    <text evidence="24">The sequence shown here is derived from an EMBL/GenBank/DDBJ whole genome shotgun (WGS) entry which is preliminary data.</text>
</comment>
<comment type="subcellular location">
    <subcellularLocation>
        <location evidence="3">Cytoplasm</location>
    </subcellularLocation>
</comment>
<comment type="catalytic activity">
    <reaction evidence="18">
        <text>prephenate + H(+) = 3-phenylpyruvate + CO2 + H2O</text>
        <dbReference type="Rhea" id="RHEA:21648"/>
        <dbReference type="ChEBI" id="CHEBI:15377"/>
        <dbReference type="ChEBI" id="CHEBI:15378"/>
        <dbReference type="ChEBI" id="CHEBI:16526"/>
        <dbReference type="ChEBI" id="CHEBI:18005"/>
        <dbReference type="ChEBI" id="CHEBI:29934"/>
        <dbReference type="EC" id="4.2.1.51"/>
    </reaction>
</comment>
<dbReference type="InterPro" id="IPR045865">
    <property type="entry name" value="ACT-like_dom_sf"/>
</dbReference>
<dbReference type="InterPro" id="IPR018528">
    <property type="entry name" value="Preph_deHydtase_CS"/>
</dbReference>
<dbReference type="EMBL" id="QEQK01000004">
    <property type="protein sequence ID" value="PWN56760.1"/>
    <property type="molecule type" value="Genomic_DNA"/>
</dbReference>
<evidence type="ECO:0000256" key="16">
    <source>
        <dbReference type="ARBA" id="ARBA00031175"/>
    </source>
</evidence>
<keyword evidence="9" id="KW-0963">Cytoplasm</keyword>
<dbReference type="Pfam" id="PF01817">
    <property type="entry name" value="CM_2"/>
    <property type="match status" value="1"/>
</dbReference>
<dbReference type="InterPro" id="IPR036979">
    <property type="entry name" value="CM_dom_sf"/>
</dbReference>
<accession>A0A363UMX2</accession>
<dbReference type="CDD" id="cd13630">
    <property type="entry name" value="PBP2_PDT_1"/>
    <property type="match status" value="1"/>
</dbReference>
<evidence type="ECO:0000256" key="7">
    <source>
        <dbReference type="ARBA" id="ARBA00013147"/>
    </source>
</evidence>
<comment type="pathway">
    <text evidence="4">Amino-acid biosynthesis; L-phenylalanine biosynthesis; phenylpyruvate from prephenate: step 1/1.</text>
</comment>
<dbReference type="GO" id="GO:0009094">
    <property type="term" value="P:L-phenylalanine biosynthetic process"/>
    <property type="evidence" value="ECO:0007669"/>
    <property type="project" value="UniProtKB-UniPathway"/>
</dbReference>
<sequence>MTDHQDRLAAARKSIDELDQSIQRQISDRARLAQEIAIIKQKSGDVGDMYRPSREAEVLRRVMDRNEGPLTGETMARLMREIMSACLSLESPLTVAYLGPEGTYTQGAVHKHFGHAVRSRPMVAIDEIFRDVEAGNSHYGVVPIENSSEGVVSHTLDLFVSSPLRICGEVTLPIHHHLLSDQELPDGITKVIAHPQSLAQCRTWLQTRLPAAELETASSNGKAARLVSDHPGQGWAAIAGRPAAELYKLKIAAANIEDESDNTTRFLVIGRQQTDPTGDDMTSFVCSAHGGDQRPGALFELLKPFSDAGVNMTRIESRPSRRGNWNYNFYIDVAGHADEAPLNKVLKAVESRSDLFKILGSYPRAPLG</sequence>
<evidence type="ECO:0000256" key="13">
    <source>
        <dbReference type="ARBA" id="ARBA00023235"/>
    </source>
</evidence>
<evidence type="ECO:0000256" key="4">
    <source>
        <dbReference type="ARBA" id="ARBA00004741"/>
    </source>
</evidence>
<evidence type="ECO:0000256" key="15">
    <source>
        <dbReference type="ARBA" id="ARBA00023268"/>
    </source>
</evidence>
<dbReference type="InterPro" id="IPR001086">
    <property type="entry name" value="Preph_deHydtase"/>
</dbReference>
<reference evidence="24 25" key="1">
    <citation type="submission" date="2018-05" db="EMBL/GenBank/DDBJ databases">
        <title>Abyssibacter profundi OUC007T gen. nov., sp. nov, a marine bacterium isolated from seawater of the Mariana Trench.</title>
        <authorList>
            <person name="Zhou S."/>
        </authorList>
    </citation>
    <scope>NUCLEOTIDE SEQUENCE [LARGE SCALE GENOMIC DNA]</scope>
    <source>
        <strain evidence="24 25">OUC007</strain>
    </source>
</reference>
<dbReference type="SMART" id="SM00830">
    <property type="entry name" value="CM_2"/>
    <property type="match status" value="1"/>
</dbReference>
<comment type="function">
    <text evidence="2">Catalyzes the Claisen rearrangement of chorismate to prephenate and the decarboxylation/dehydration of prephenate to phenylpyruvate.</text>
</comment>
<keyword evidence="20" id="KW-0175">Coiled coil</keyword>
<proteinExistence type="predicted"/>
<keyword evidence="10" id="KW-0028">Amino-acid biosynthesis</keyword>
<dbReference type="RefSeq" id="WP_109719357.1">
    <property type="nucleotide sequence ID" value="NZ_QEQK01000004.1"/>
</dbReference>
<dbReference type="InterPro" id="IPR002701">
    <property type="entry name" value="CM_II_prokaryot"/>
</dbReference>
<dbReference type="AlphaFoldDB" id="A0A363UMX2"/>
<dbReference type="EC" id="4.2.1.51" evidence="7"/>
<dbReference type="UniPathway" id="UPA00121">
    <property type="reaction ID" value="UER00345"/>
</dbReference>
<keyword evidence="14" id="KW-0456">Lyase</keyword>
<dbReference type="PROSITE" id="PS51171">
    <property type="entry name" value="PREPHENATE_DEHYDR_3"/>
    <property type="match status" value="1"/>
</dbReference>
<evidence type="ECO:0000256" key="20">
    <source>
        <dbReference type="SAM" id="Coils"/>
    </source>
</evidence>
<evidence type="ECO:0000256" key="6">
    <source>
        <dbReference type="ARBA" id="ARBA00012404"/>
    </source>
</evidence>
<dbReference type="PROSITE" id="PS00858">
    <property type="entry name" value="PREPHENATE_DEHYDR_2"/>
    <property type="match status" value="1"/>
</dbReference>
<dbReference type="InterPro" id="IPR008242">
    <property type="entry name" value="Chor_mutase/pphenate_deHydtase"/>
</dbReference>
<dbReference type="InterPro" id="IPR036263">
    <property type="entry name" value="Chorismate_II_sf"/>
</dbReference>
<dbReference type="Gene3D" id="3.40.190.10">
    <property type="entry name" value="Periplasmic binding protein-like II"/>
    <property type="match status" value="2"/>
</dbReference>
<feature type="domain" description="Prephenate dehydratase" evidence="22">
    <location>
        <begin position="94"/>
        <end position="271"/>
    </location>
</feature>
<keyword evidence="25" id="KW-1185">Reference proteome</keyword>
<evidence type="ECO:0000256" key="18">
    <source>
        <dbReference type="ARBA" id="ARBA00047848"/>
    </source>
</evidence>
<evidence type="ECO:0000256" key="1">
    <source>
        <dbReference type="ARBA" id="ARBA00000824"/>
    </source>
</evidence>
<dbReference type="NCBIfam" id="TIGR01807">
    <property type="entry name" value="CM_P2"/>
    <property type="match status" value="1"/>
</dbReference>
<evidence type="ECO:0000256" key="11">
    <source>
        <dbReference type="ARBA" id="ARBA00023141"/>
    </source>
</evidence>
<name>A0A363UMX2_9GAMM</name>
<dbReference type="UniPathway" id="UPA00120">
    <property type="reaction ID" value="UER00203"/>
</dbReference>
<evidence type="ECO:0000256" key="19">
    <source>
        <dbReference type="PIRSR" id="PIRSR001500-2"/>
    </source>
</evidence>
<comment type="pathway">
    <text evidence="5">Metabolic intermediate biosynthesis; prephenate biosynthesis; prephenate from chorismate: step 1/1.</text>
</comment>
<dbReference type="Pfam" id="PF00800">
    <property type="entry name" value="PDT"/>
    <property type="match status" value="1"/>
</dbReference>
<evidence type="ECO:0000256" key="5">
    <source>
        <dbReference type="ARBA" id="ARBA00004817"/>
    </source>
</evidence>
<keyword evidence="11" id="KW-0057">Aromatic amino acid biosynthesis</keyword>
<dbReference type="EC" id="5.4.99.5" evidence="6"/>
<evidence type="ECO:0000313" key="25">
    <source>
        <dbReference type="Proteomes" id="UP000251800"/>
    </source>
</evidence>
<dbReference type="InterPro" id="IPR010957">
    <property type="entry name" value="G/b/e-P-prot_chorismate_mutase"/>
</dbReference>
<dbReference type="GO" id="GO:0005737">
    <property type="term" value="C:cytoplasm"/>
    <property type="evidence" value="ECO:0007669"/>
    <property type="project" value="UniProtKB-SubCell"/>
</dbReference>
<dbReference type="NCBIfam" id="NF008865">
    <property type="entry name" value="PRK11898.1"/>
    <property type="match status" value="1"/>
</dbReference>
<evidence type="ECO:0000256" key="3">
    <source>
        <dbReference type="ARBA" id="ARBA00004496"/>
    </source>
</evidence>
<comment type="catalytic activity">
    <reaction evidence="1">
        <text>chorismate = prephenate</text>
        <dbReference type="Rhea" id="RHEA:13897"/>
        <dbReference type="ChEBI" id="CHEBI:29748"/>
        <dbReference type="ChEBI" id="CHEBI:29934"/>
        <dbReference type="EC" id="5.4.99.5"/>
    </reaction>
</comment>
<dbReference type="CDD" id="cd04905">
    <property type="entry name" value="ACT_CM-PDT"/>
    <property type="match status" value="1"/>
</dbReference>
<keyword evidence="13" id="KW-0413">Isomerase</keyword>
<evidence type="ECO:0000256" key="12">
    <source>
        <dbReference type="ARBA" id="ARBA00023222"/>
    </source>
</evidence>
<dbReference type="PIRSF" id="PIRSF001500">
    <property type="entry name" value="Chor_mut_pdt_Ppr"/>
    <property type="match status" value="1"/>
</dbReference>